<evidence type="ECO:0000256" key="2">
    <source>
        <dbReference type="ARBA" id="ARBA00023125"/>
    </source>
</evidence>
<sequence length="404" mass="46017">MRLIEMDSTALSALLGLSLVGFIAPLLWFQARDNRRASEYLAVFVLIVGVSLLQTFLLHSGLTRRYPWVSGLGQFLFFALGPLLFLYTKTLTDREFKFSGNVAWHFLPVLFSLLLYLPVYLQTTEAKQAAAELYFAQHVSAQDQAYQLAVLPMASKIYAIQFVALMFHLGSYAVLVLWQLEKHRRRIELVFSDIELINLNWLRWLNWLVLAVSLISLVFLMLRLFSQDPVSSGGRVVPVLVMFLLIYYAGWMGVRQPQIYGTQANSSDPGVEGGDSESKYHNTGLSAADAEKHWQRLQHAMDEEQPYLRSGLTIKQLADTLGMSTAHLSQVINSRAQVTFFDYINSQRVAYAQRLLANPDHKQRKVLDIALSSGFSSESSFYAQFRKHAQCTPSQYRRQLQTQR</sequence>
<dbReference type="InterPro" id="IPR018060">
    <property type="entry name" value="HTH_AraC"/>
</dbReference>
<protein>
    <submittedName>
        <fullName evidence="6">AraC family transcriptional regulator</fullName>
    </submittedName>
</protein>
<dbReference type="Proteomes" id="UP000295554">
    <property type="component" value="Unassembled WGS sequence"/>
</dbReference>
<dbReference type="Gene3D" id="1.10.10.60">
    <property type="entry name" value="Homeodomain-like"/>
    <property type="match status" value="2"/>
</dbReference>
<dbReference type="PANTHER" id="PTHR43280">
    <property type="entry name" value="ARAC-FAMILY TRANSCRIPTIONAL REGULATOR"/>
    <property type="match status" value="1"/>
</dbReference>
<gene>
    <name evidence="6" type="ORF">E2F43_00045</name>
</gene>
<dbReference type="PROSITE" id="PS00041">
    <property type="entry name" value="HTH_ARAC_FAMILY_1"/>
    <property type="match status" value="1"/>
</dbReference>
<keyword evidence="4" id="KW-1133">Transmembrane helix</keyword>
<feature type="transmembrane region" description="Helical" evidence="4">
    <location>
        <begin position="12"/>
        <end position="29"/>
    </location>
</feature>
<feature type="transmembrane region" description="Helical" evidence="4">
    <location>
        <begin position="201"/>
        <end position="224"/>
    </location>
</feature>
<dbReference type="SUPFAM" id="SSF46689">
    <property type="entry name" value="Homeodomain-like"/>
    <property type="match status" value="1"/>
</dbReference>
<evidence type="ECO:0000259" key="5">
    <source>
        <dbReference type="PROSITE" id="PS01124"/>
    </source>
</evidence>
<dbReference type="OrthoDB" id="6866685at2"/>
<dbReference type="PANTHER" id="PTHR43280:SF2">
    <property type="entry name" value="HTH-TYPE TRANSCRIPTIONAL REGULATOR EXSA"/>
    <property type="match status" value="1"/>
</dbReference>
<dbReference type="RefSeq" id="WP_133208855.1">
    <property type="nucleotide sequence ID" value="NZ_SMSE01000001.1"/>
</dbReference>
<evidence type="ECO:0000313" key="7">
    <source>
        <dbReference type="Proteomes" id="UP000295554"/>
    </source>
</evidence>
<dbReference type="SMART" id="SM00342">
    <property type="entry name" value="HTH_ARAC"/>
    <property type="match status" value="1"/>
</dbReference>
<keyword evidence="4" id="KW-0472">Membrane</keyword>
<evidence type="ECO:0000256" key="4">
    <source>
        <dbReference type="SAM" id="Phobius"/>
    </source>
</evidence>
<feature type="transmembrane region" description="Helical" evidence="4">
    <location>
        <begin position="68"/>
        <end position="86"/>
    </location>
</feature>
<keyword evidence="2" id="KW-0238">DNA-binding</keyword>
<proteinExistence type="predicted"/>
<organism evidence="6 7">
    <name type="scientific">Seongchinamella unica</name>
    <dbReference type="NCBI Taxonomy" id="2547392"/>
    <lineage>
        <taxon>Bacteria</taxon>
        <taxon>Pseudomonadati</taxon>
        <taxon>Pseudomonadota</taxon>
        <taxon>Gammaproteobacteria</taxon>
        <taxon>Cellvibrionales</taxon>
        <taxon>Halieaceae</taxon>
        <taxon>Seongchinamella</taxon>
    </lineage>
</organism>
<feature type="transmembrane region" description="Helical" evidence="4">
    <location>
        <begin position="41"/>
        <end position="62"/>
    </location>
</feature>
<dbReference type="InterPro" id="IPR009057">
    <property type="entry name" value="Homeodomain-like_sf"/>
</dbReference>
<dbReference type="AlphaFoldDB" id="A0A4R5LU27"/>
<feature type="transmembrane region" description="Helical" evidence="4">
    <location>
        <begin position="236"/>
        <end position="254"/>
    </location>
</feature>
<dbReference type="EMBL" id="SMSE01000001">
    <property type="protein sequence ID" value="TDG14678.1"/>
    <property type="molecule type" value="Genomic_DNA"/>
</dbReference>
<dbReference type="Pfam" id="PF12833">
    <property type="entry name" value="HTH_18"/>
    <property type="match status" value="1"/>
</dbReference>
<dbReference type="PROSITE" id="PS01124">
    <property type="entry name" value="HTH_ARAC_FAMILY_2"/>
    <property type="match status" value="1"/>
</dbReference>
<feature type="transmembrane region" description="Helical" evidence="4">
    <location>
        <begin position="98"/>
        <end position="117"/>
    </location>
</feature>
<dbReference type="GO" id="GO:0003700">
    <property type="term" value="F:DNA-binding transcription factor activity"/>
    <property type="evidence" value="ECO:0007669"/>
    <property type="project" value="InterPro"/>
</dbReference>
<keyword evidence="7" id="KW-1185">Reference proteome</keyword>
<dbReference type="GO" id="GO:0043565">
    <property type="term" value="F:sequence-specific DNA binding"/>
    <property type="evidence" value="ECO:0007669"/>
    <property type="project" value="InterPro"/>
</dbReference>
<dbReference type="InterPro" id="IPR020449">
    <property type="entry name" value="Tscrpt_reg_AraC-type_HTH"/>
</dbReference>
<accession>A0A4R5LU27</accession>
<name>A0A4R5LU27_9GAMM</name>
<feature type="transmembrane region" description="Helical" evidence="4">
    <location>
        <begin position="157"/>
        <end position="180"/>
    </location>
</feature>
<keyword evidence="4" id="KW-0812">Transmembrane</keyword>
<feature type="domain" description="HTH araC/xylS-type" evidence="5">
    <location>
        <begin position="295"/>
        <end position="399"/>
    </location>
</feature>
<dbReference type="InterPro" id="IPR018062">
    <property type="entry name" value="HTH_AraC-typ_CS"/>
</dbReference>
<keyword evidence="3" id="KW-0804">Transcription</keyword>
<evidence type="ECO:0000313" key="6">
    <source>
        <dbReference type="EMBL" id="TDG14678.1"/>
    </source>
</evidence>
<evidence type="ECO:0000256" key="1">
    <source>
        <dbReference type="ARBA" id="ARBA00023015"/>
    </source>
</evidence>
<dbReference type="PRINTS" id="PR00032">
    <property type="entry name" value="HTHARAC"/>
</dbReference>
<keyword evidence="1" id="KW-0805">Transcription regulation</keyword>
<evidence type="ECO:0000256" key="3">
    <source>
        <dbReference type="ARBA" id="ARBA00023163"/>
    </source>
</evidence>
<reference evidence="6 7" key="1">
    <citation type="submission" date="2019-03" db="EMBL/GenBank/DDBJ databases">
        <title>Seongchinamella monodicae gen. nov., sp. nov., a novel member of the Gammaproteobacteria isolated from a tidal mudflat of beach.</title>
        <authorList>
            <person name="Yang H.G."/>
            <person name="Kang J.W."/>
            <person name="Lee S.D."/>
        </authorList>
    </citation>
    <scope>NUCLEOTIDE SEQUENCE [LARGE SCALE GENOMIC DNA]</scope>
    <source>
        <strain evidence="6 7">GH4-78</strain>
    </source>
</reference>
<comment type="caution">
    <text evidence="6">The sequence shown here is derived from an EMBL/GenBank/DDBJ whole genome shotgun (WGS) entry which is preliminary data.</text>
</comment>